<feature type="transmembrane region" description="Helical" evidence="2">
    <location>
        <begin position="301"/>
        <end position="320"/>
    </location>
</feature>
<keyword evidence="4" id="KW-1185">Reference proteome</keyword>
<evidence type="ECO:0000256" key="1">
    <source>
        <dbReference type="SAM" id="MobiDB-lite"/>
    </source>
</evidence>
<feature type="transmembrane region" description="Helical" evidence="2">
    <location>
        <begin position="236"/>
        <end position="261"/>
    </location>
</feature>
<evidence type="ECO:0000313" key="3">
    <source>
        <dbReference type="EMBL" id="TPW77358.1"/>
    </source>
</evidence>
<reference evidence="3 4" key="1">
    <citation type="submission" date="2019-06" db="EMBL/GenBank/DDBJ databases">
        <authorList>
            <person name="Li F."/>
        </authorList>
    </citation>
    <scope>NUCLEOTIDE SEQUENCE [LARGE SCALE GENOMIC DNA]</scope>
    <source>
        <strain evidence="3 4">10F1D-1</strain>
    </source>
</reference>
<feature type="transmembrane region" description="Helical" evidence="2">
    <location>
        <begin position="163"/>
        <end position="183"/>
    </location>
</feature>
<keyword evidence="2" id="KW-0812">Transmembrane</keyword>
<feature type="transmembrane region" description="Helical" evidence="2">
    <location>
        <begin position="195"/>
        <end position="216"/>
    </location>
</feature>
<dbReference type="OrthoDB" id="5125802at2"/>
<protein>
    <submittedName>
        <fullName evidence="3">DUF998 domain-containing protein</fullName>
    </submittedName>
</protein>
<sequence length="327" mass="34073">MDHHLGRDRLPAGLDGVHDDPRTPRRRRGDGPRLLVPVPVPQPEHGAGGVLHGVPLHGADRRDHRPRRRRRDLGVAQGRSLAAARGGTDCAVTGGRGGCADDAVTDGSAARGVARRGITRRIIAAAGALLALAALAVIWTARLSLPHDLYVSELGADGMPTAAAFRVALLLLVAGGALVAIACRGIRSRARLLRRWTPTVSLLVSCAFFLLASQVPCTAGCPVPAPGSPLFTWQDFTHTSAAVIAFGAAAVAMLQCGFALGHPVLAVLSRVSAIAVAGIAAVGGLMSVLSFYSWMGSRFEFTATTIGLGWVAVLGLSVALERRRSQE</sequence>
<dbReference type="Proteomes" id="UP000316252">
    <property type="component" value="Unassembled WGS sequence"/>
</dbReference>
<feature type="non-terminal residue" evidence="3">
    <location>
        <position position="327"/>
    </location>
</feature>
<dbReference type="EMBL" id="VHQG01000001">
    <property type="protein sequence ID" value="TPW77358.1"/>
    <property type="molecule type" value="Genomic_DNA"/>
</dbReference>
<feature type="region of interest" description="Disordered" evidence="1">
    <location>
        <begin position="1"/>
        <end position="78"/>
    </location>
</feature>
<name>A0A506Y8G4_9MICO</name>
<proteinExistence type="predicted"/>
<comment type="caution">
    <text evidence="3">The sequence shown here is derived from an EMBL/GenBank/DDBJ whole genome shotgun (WGS) entry which is preliminary data.</text>
</comment>
<dbReference type="AlphaFoldDB" id="A0A506Y8G4"/>
<keyword evidence="2" id="KW-1133">Transmembrane helix</keyword>
<feature type="transmembrane region" description="Helical" evidence="2">
    <location>
        <begin position="273"/>
        <end position="295"/>
    </location>
</feature>
<keyword evidence="2" id="KW-0472">Membrane</keyword>
<accession>A0A506Y8G4</accession>
<feature type="transmembrane region" description="Helical" evidence="2">
    <location>
        <begin position="122"/>
        <end position="143"/>
    </location>
</feature>
<organism evidence="3 4">
    <name type="scientific">Schumannella soli</name>
    <dbReference type="NCBI Taxonomy" id="2590779"/>
    <lineage>
        <taxon>Bacteria</taxon>
        <taxon>Bacillati</taxon>
        <taxon>Actinomycetota</taxon>
        <taxon>Actinomycetes</taxon>
        <taxon>Micrococcales</taxon>
        <taxon>Microbacteriaceae</taxon>
        <taxon>Schumannella</taxon>
    </lineage>
</organism>
<evidence type="ECO:0000256" key="2">
    <source>
        <dbReference type="SAM" id="Phobius"/>
    </source>
</evidence>
<dbReference type="InterPro" id="IPR009339">
    <property type="entry name" value="DUF998"/>
</dbReference>
<gene>
    <name evidence="3" type="ORF">FJ657_01300</name>
</gene>
<feature type="compositionally biased region" description="Basic and acidic residues" evidence="1">
    <location>
        <begin position="1"/>
        <end position="23"/>
    </location>
</feature>
<dbReference type="Pfam" id="PF06197">
    <property type="entry name" value="DUF998"/>
    <property type="match status" value="1"/>
</dbReference>
<evidence type="ECO:0000313" key="4">
    <source>
        <dbReference type="Proteomes" id="UP000316252"/>
    </source>
</evidence>